<dbReference type="PANTHER" id="PTHR38788">
    <property type="entry name" value="CLR5 DOMAIN-CONTAINING PROTEIN"/>
    <property type="match status" value="1"/>
</dbReference>
<feature type="region of interest" description="Disordered" evidence="1">
    <location>
        <begin position="58"/>
        <end position="100"/>
    </location>
</feature>
<gene>
    <name evidence="3" type="ORF">FLONG3_9103</name>
</gene>
<sequence length="458" mass="51158">MSFQPIFPDLPGLSPVEQQSGAFTYERYDASQSIDELGSRNVVSAQLTAGQPTISHLRSFPHQHPISAPHGTTPLHDETVPAETSMGPPPKRRKRKAPTLRAKDWEPYKARVLELHITKKLPLKEVKTIIEEEFGFNAELRQYRTRLTQWGKDKNVKPAEMAAIVRKRQQRRFDNGDKGEQAFTVRGITVESHKIDRWMARNGVSQTSLYATSPAASTPSAVSCHTISKHGSVISSPTNSTRSLNFSPGNTTSMIMSPAAASAATPTFSVREMSETHSIASTESIPVPTYQPLPTLPSMFQSTASDPVDHDQVPRRFRQDAEERVRKKLLEAEESLGPSHRHALNLRIELGSILRSQGRYKFAGETDRRAIEDCRNEDSNTTSMFDAMDFLVGVLRNRRAYDEAHVLQKRVFESKVTMGEEHSSTIDSMINLVYSYGYIDKVEGAEALCVGALERTYA</sequence>
<evidence type="ECO:0000256" key="1">
    <source>
        <dbReference type="SAM" id="MobiDB-lite"/>
    </source>
</evidence>
<name>A0A395RZY4_9HYPO</name>
<dbReference type="InterPro" id="IPR025676">
    <property type="entry name" value="Clr5_dom"/>
</dbReference>
<dbReference type="OrthoDB" id="5986190at2759"/>
<evidence type="ECO:0000259" key="2">
    <source>
        <dbReference type="Pfam" id="PF14420"/>
    </source>
</evidence>
<reference evidence="3 4" key="1">
    <citation type="journal article" date="2018" name="PLoS Pathog.">
        <title>Evolution of structural diversity of trichothecenes, a family of toxins produced by plant pathogenic and entomopathogenic fungi.</title>
        <authorList>
            <person name="Proctor R.H."/>
            <person name="McCormick S.P."/>
            <person name="Kim H.S."/>
            <person name="Cardoza R.E."/>
            <person name="Stanley A.M."/>
            <person name="Lindo L."/>
            <person name="Kelly A."/>
            <person name="Brown D.W."/>
            <person name="Lee T."/>
            <person name="Vaughan M.M."/>
            <person name="Alexander N.J."/>
            <person name="Busman M."/>
            <person name="Gutierrez S."/>
        </authorList>
    </citation>
    <scope>NUCLEOTIDE SEQUENCE [LARGE SCALE GENOMIC DNA]</scope>
    <source>
        <strain evidence="3 4">NRRL 20695</strain>
    </source>
</reference>
<organism evidence="3 4">
    <name type="scientific">Fusarium longipes</name>
    <dbReference type="NCBI Taxonomy" id="694270"/>
    <lineage>
        <taxon>Eukaryota</taxon>
        <taxon>Fungi</taxon>
        <taxon>Dikarya</taxon>
        <taxon>Ascomycota</taxon>
        <taxon>Pezizomycotina</taxon>
        <taxon>Sordariomycetes</taxon>
        <taxon>Hypocreomycetidae</taxon>
        <taxon>Hypocreales</taxon>
        <taxon>Nectriaceae</taxon>
        <taxon>Fusarium</taxon>
    </lineage>
</organism>
<keyword evidence="4" id="KW-1185">Reference proteome</keyword>
<feature type="domain" description="Clr5" evidence="2">
    <location>
        <begin position="102"/>
        <end position="154"/>
    </location>
</feature>
<proteinExistence type="predicted"/>
<dbReference type="PANTHER" id="PTHR38788:SF3">
    <property type="entry name" value="CLR5 DOMAIN-CONTAINING PROTEIN"/>
    <property type="match status" value="1"/>
</dbReference>
<dbReference type="InterPro" id="IPR011990">
    <property type="entry name" value="TPR-like_helical_dom_sf"/>
</dbReference>
<dbReference type="STRING" id="694270.A0A395RZY4"/>
<dbReference type="Gene3D" id="1.25.40.10">
    <property type="entry name" value="Tetratricopeptide repeat domain"/>
    <property type="match status" value="1"/>
</dbReference>
<dbReference type="Pfam" id="PF14420">
    <property type="entry name" value="Clr5"/>
    <property type="match status" value="1"/>
</dbReference>
<dbReference type="Proteomes" id="UP000266234">
    <property type="component" value="Unassembled WGS sequence"/>
</dbReference>
<evidence type="ECO:0000313" key="3">
    <source>
        <dbReference type="EMBL" id="RGP65710.1"/>
    </source>
</evidence>
<protein>
    <submittedName>
        <fullName evidence="3">Kinesin light chain 2</fullName>
    </submittedName>
</protein>
<accession>A0A395RZY4</accession>
<dbReference type="EMBL" id="PXOG01000230">
    <property type="protein sequence ID" value="RGP65710.1"/>
    <property type="molecule type" value="Genomic_DNA"/>
</dbReference>
<dbReference type="AlphaFoldDB" id="A0A395RZY4"/>
<evidence type="ECO:0000313" key="4">
    <source>
        <dbReference type="Proteomes" id="UP000266234"/>
    </source>
</evidence>
<comment type="caution">
    <text evidence="3">The sequence shown here is derived from an EMBL/GenBank/DDBJ whole genome shotgun (WGS) entry which is preliminary data.</text>
</comment>